<reference evidence="9" key="1">
    <citation type="journal article" name="DNA Res.">
        <title>The physiological potential of anammox bacteria as revealed by their core genome structure.</title>
        <authorList>
            <person name="Okubo T."/>
            <person name="Toyoda A."/>
            <person name="Fukuhara K."/>
            <person name="Uchiyama I."/>
            <person name="Harigaya Y."/>
            <person name="Kuroiwa M."/>
            <person name="Suzuki T."/>
            <person name="Murakami Y."/>
            <person name="Suwa Y."/>
            <person name="Takami H."/>
        </authorList>
    </citation>
    <scope>NUCLEOTIDE SEQUENCE</scope>
    <source>
        <strain evidence="9">317325-3</strain>
    </source>
</reference>
<evidence type="ECO:0000313" key="10">
    <source>
        <dbReference type="Proteomes" id="UP000662914"/>
    </source>
</evidence>
<dbReference type="PANTHER" id="PTHR32071:SF117">
    <property type="entry name" value="PTS-DEPENDENT DIHYDROXYACETONE KINASE OPERON REGULATORY PROTEIN-RELATED"/>
    <property type="match status" value="1"/>
</dbReference>
<dbReference type="Gene3D" id="3.40.50.2300">
    <property type="match status" value="1"/>
</dbReference>
<dbReference type="Gene3D" id="1.10.10.60">
    <property type="entry name" value="Homeodomain-like"/>
    <property type="match status" value="1"/>
</dbReference>
<evidence type="ECO:0000259" key="8">
    <source>
        <dbReference type="PROSITE" id="PS50110"/>
    </source>
</evidence>
<dbReference type="Proteomes" id="UP000662914">
    <property type="component" value="Chromosome"/>
</dbReference>
<dbReference type="Gene3D" id="3.40.50.300">
    <property type="entry name" value="P-loop containing nucleotide triphosphate hydrolases"/>
    <property type="match status" value="1"/>
</dbReference>
<dbReference type="SUPFAM" id="SSF46689">
    <property type="entry name" value="Homeodomain-like"/>
    <property type="match status" value="1"/>
</dbReference>
<dbReference type="PRINTS" id="PR01590">
    <property type="entry name" value="HTHFIS"/>
</dbReference>
<evidence type="ECO:0000256" key="3">
    <source>
        <dbReference type="ARBA" id="ARBA00023015"/>
    </source>
</evidence>
<dbReference type="AlphaFoldDB" id="A0A809QWV5"/>
<dbReference type="InterPro" id="IPR025944">
    <property type="entry name" value="Sigma_54_int_dom_CS"/>
</dbReference>
<feature type="modified residue" description="4-aspartylphosphate" evidence="6">
    <location>
        <position position="60"/>
    </location>
</feature>
<evidence type="ECO:0000256" key="1">
    <source>
        <dbReference type="ARBA" id="ARBA00022741"/>
    </source>
</evidence>
<dbReference type="GO" id="GO:0043565">
    <property type="term" value="F:sequence-specific DNA binding"/>
    <property type="evidence" value="ECO:0007669"/>
    <property type="project" value="InterPro"/>
</dbReference>
<dbReference type="CDD" id="cd17535">
    <property type="entry name" value="REC_NarL-like"/>
    <property type="match status" value="1"/>
</dbReference>
<dbReference type="InterPro" id="IPR027417">
    <property type="entry name" value="P-loop_NTPase"/>
</dbReference>
<proteinExistence type="predicted"/>
<gene>
    <name evidence="9" type="ORF">DSYM_06090</name>
</gene>
<dbReference type="SUPFAM" id="SSF52540">
    <property type="entry name" value="P-loop containing nucleoside triphosphate hydrolases"/>
    <property type="match status" value="1"/>
</dbReference>
<dbReference type="InterPro" id="IPR002197">
    <property type="entry name" value="HTH_Fis"/>
</dbReference>
<feature type="domain" description="Sigma-54 factor interaction" evidence="7">
    <location>
        <begin position="150"/>
        <end position="379"/>
    </location>
</feature>
<evidence type="ECO:0000313" key="9">
    <source>
        <dbReference type="EMBL" id="BBO19910.1"/>
    </source>
</evidence>
<dbReference type="PROSITE" id="PS00688">
    <property type="entry name" value="SIGMA54_INTERACT_3"/>
    <property type="match status" value="1"/>
</dbReference>
<accession>A0A809QWV5</accession>
<dbReference type="Pfam" id="PF02954">
    <property type="entry name" value="HTH_8"/>
    <property type="match status" value="1"/>
</dbReference>
<dbReference type="PROSITE" id="PS00675">
    <property type="entry name" value="SIGMA54_INTERACT_1"/>
    <property type="match status" value="1"/>
</dbReference>
<dbReference type="InterPro" id="IPR003593">
    <property type="entry name" value="AAA+_ATPase"/>
</dbReference>
<dbReference type="CDD" id="cd00009">
    <property type="entry name" value="AAA"/>
    <property type="match status" value="1"/>
</dbReference>
<keyword evidence="2" id="KW-0067">ATP-binding</keyword>
<evidence type="ECO:0000256" key="4">
    <source>
        <dbReference type="ARBA" id="ARBA00023125"/>
    </source>
</evidence>
<dbReference type="InterPro" id="IPR058031">
    <property type="entry name" value="AAA_lid_NorR"/>
</dbReference>
<evidence type="ECO:0000259" key="7">
    <source>
        <dbReference type="PROSITE" id="PS50045"/>
    </source>
</evidence>
<dbReference type="KEGG" id="ddz:DSYM_06090"/>
<dbReference type="EMBL" id="AP021857">
    <property type="protein sequence ID" value="BBO19910.1"/>
    <property type="molecule type" value="Genomic_DNA"/>
</dbReference>
<evidence type="ECO:0000256" key="2">
    <source>
        <dbReference type="ARBA" id="ARBA00022840"/>
    </source>
</evidence>
<keyword evidence="5" id="KW-0804">Transcription</keyword>
<dbReference type="InterPro" id="IPR001789">
    <property type="entry name" value="Sig_transdc_resp-reg_receiver"/>
</dbReference>
<evidence type="ECO:0000256" key="6">
    <source>
        <dbReference type="PROSITE-ProRule" id="PRU00169"/>
    </source>
</evidence>
<name>A0A809QWV5_9PROT</name>
<dbReference type="InterPro" id="IPR002078">
    <property type="entry name" value="Sigma_54_int"/>
</dbReference>
<dbReference type="InterPro" id="IPR058245">
    <property type="entry name" value="NreC/VraR/RcsB-like_REC"/>
</dbReference>
<dbReference type="InterPro" id="IPR009057">
    <property type="entry name" value="Homeodomain-like_sf"/>
</dbReference>
<dbReference type="SMART" id="SM00382">
    <property type="entry name" value="AAA"/>
    <property type="match status" value="1"/>
</dbReference>
<dbReference type="InterPro" id="IPR025662">
    <property type="entry name" value="Sigma_54_int_dom_ATP-bd_1"/>
</dbReference>
<dbReference type="PROSITE" id="PS50045">
    <property type="entry name" value="SIGMA54_INTERACT_4"/>
    <property type="match status" value="1"/>
</dbReference>
<dbReference type="PROSITE" id="PS50110">
    <property type="entry name" value="RESPONSE_REGULATORY"/>
    <property type="match status" value="1"/>
</dbReference>
<dbReference type="GO" id="GO:0005524">
    <property type="term" value="F:ATP binding"/>
    <property type="evidence" value="ECO:0007669"/>
    <property type="project" value="UniProtKB-KW"/>
</dbReference>
<dbReference type="Gene3D" id="1.10.8.60">
    <property type="match status" value="1"/>
</dbReference>
<evidence type="ECO:0000256" key="5">
    <source>
        <dbReference type="ARBA" id="ARBA00023163"/>
    </source>
</evidence>
<dbReference type="Pfam" id="PF00072">
    <property type="entry name" value="Response_reg"/>
    <property type="match status" value="1"/>
</dbReference>
<dbReference type="SMART" id="SM00448">
    <property type="entry name" value="REC"/>
    <property type="match status" value="1"/>
</dbReference>
<dbReference type="InterPro" id="IPR011006">
    <property type="entry name" value="CheY-like_superfamily"/>
</dbReference>
<dbReference type="SUPFAM" id="SSF52172">
    <property type="entry name" value="CheY-like"/>
    <property type="match status" value="1"/>
</dbReference>
<sequence>MTNPESRKPSLLIVDDDPLIIDTLAFFLGREFEITAAGSRADCIGLLRSRDAAPELALVDLGLPPRPHQPDEGFALISDLLAHSPAIKIIVLSGQNDEANARHARALGATDFVAKPADPEQLRQTLLRIHAYQSAELAAEPAETEDPCGLIGSSIPMQKLRAQIRQYGDSHFPVLIEGESGSGKEIVARCMHHTTSRRDKPYFALNCAAISPSLLEPTLFGYAKGAFTGATQAKSGYFEDVEDGTLFLDEIGELPLELQPKLLRVLENGEFQRVGETQPRVSRARVIAATNRDLRKEVREGRFRADLFHRLSVFTINVPPLRDMGEDKMLLLRHYRSFYARQAQQLPFDLGEAALARWQDYAFPGNVRELRNIVIRLATKHPGQRVGLADLEDELDSGADQLPTAWLPPQGIDELSGIALRQLQQRGQFNLDDTLLRWEQGYIQAALRLSHGNVSQAARLLGINRTTLYNRMEVLERDLGSASETP</sequence>
<keyword evidence="1" id="KW-0547">Nucleotide-binding</keyword>
<dbReference type="FunFam" id="3.40.50.300:FF:000006">
    <property type="entry name" value="DNA-binding transcriptional regulator NtrC"/>
    <property type="match status" value="1"/>
</dbReference>
<dbReference type="Pfam" id="PF25601">
    <property type="entry name" value="AAA_lid_14"/>
    <property type="match status" value="1"/>
</dbReference>
<organism evidence="9 10">
    <name type="scientific">Candidatus Desulfobacillus denitrificans</name>
    <dbReference type="NCBI Taxonomy" id="2608985"/>
    <lineage>
        <taxon>Bacteria</taxon>
        <taxon>Pseudomonadati</taxon>
        <taxon>Pseudomonadota</taxon>
        <taxon>Betaproteobacteria</taxon>
        <taxon>Candidatus Desulfobacillus</taxon>
    </lineage>
</organism>
<feature type="domain" description="Response regulatory" evidence="8">
    <location>
        <begin position="10"/>
        <end position="130"/>
    </location>
</feature>
<keyword evidence="3" id="KW-0805">Transcription regulation</keyword>
<dbReference type="Pfam" id="PF00158">
    <property type="entry name" value="Sigma54_activat"/>
    <property type="match status" value="1"/>
</dbReference>
<keyword evidence="6" id="KW-0597">Phosphoprotein</keyword>
<dbReference type="GO" id="GO:0000160">
    <property type="term" value="P:phosphorelay signal transduction system"/>
    <property type="evidence" value="ECO:0007669"/>
    <property type="project" value="InterPro"/>
</dbReference>
<dbReference type="PANTHER" id="PTHR32071">
    <property type="entry name" value="TRANSCRIPTIONAL REGULATORY PROTEIN"/>
    <property type="match status" value="1"/>
</dbReference>
<protein>
    <submittedName>
        <fullName evidence="9">Sigma-54-dependent Fis family transcriptional regulator</fullName>
    </submittedName>
</protein>
<keyword evidence="4" id="KW-0238">DNA-binding</keyword>
<dbReference type="GO" id="GO:0006355">
    <property type="term" value="P:regulation of DNA-templated transcription"/>
    <property type="evidence" value="ECO:0007669"/>
    <property type="project" value="InterPro"/>
</dbReference>